<feature type="non-terminal residue" evidence="10">
    <location>
        <position position="571"/>
    </location>
</feature>
<dbReference type="PANTHER" id="PTHR31183">
    <property type="entry name" value="TRICHOPLEIN KERATIN FILAMENT-BINDING PROTEIN FAMILY MEMBER"/>
    <property type="match status" value="1"/>
</dbReference>
<proteinExistence type="inferred from homology"/>
<dbReference type="Pfam" id="PF13868">
    <property type="entry name" value="TPH"/>
    <property type="match status" value="1"/>
</dbReference>
<evidence type="ECO:0000256" key="1">
    <source>
        <dbReference type="ARBA" id="ARBA00004138"/>
    </source>
</evidence>
<dbReference type="PANTHER" id="PTHR31183:SF1">
    <property type="entry name" value="CILIA- AND FLAGELLA-ASSOCIATED PROTEIN 53"/>
    <property type="match status" value="1"/>
</dbReference>
<evidence type="ECO:0000256" key="6">
    <source>
        <dbReference type="ARBA" id="ARBA00033773"/>
    </source>
</evidence>
<comment type="subcellular location">
    <subcellularLocation>
        <location evidence="1">Cell projection</location>
        <location evidence="1">Cilium</location>
    </subcellularLocation>
</comment>
<dbReference type="InterPro" id="IPR043596">
    <property type="entry name" value="CFAP53/TCHP"/>
</dbReference>
<feature type="coiled-coil region" evidence="7">
    <location>
        <begin position="462"/>
        <end position="495"/>
    </location>
</feature>
<evidence type="ECO:0000259" key="9">
    <source>
        <dbReference type="Pfam" id="PF13868"/>
    </source>
</evidence>
<feature type="compositionally biased region" description="Basic and acidic residues" evidence="8">
    <location>
        <begin position="77"/>
        <end position="98"/>
    </location>
</feature>
<dbReference type="AlphaFoldDB" id="A0A8X7XCJ6"/>
<gene>
    <name evidence="10" type="primary">Cfap53</name>
    <name evidence="10" type="ORF">GTO96_0016277</name>
</gene>
<feature type="domain" description="Trichohyalin-plectin-homology" evidence="9">
    <location>
        <begin position="211"/>
        <end position="543"/>
    </location>
</feature>
<accession>A0A8X7XCJ6</accession>
<evidence type="ECO:0000256" key="7">
    <source>
        <dbReference type="SAM" id="Coils"/>
    </source>
</evidence>
<evidence type="ECO:0000256" key="4">
    <source>
        <dbReference type="ARBA" id="ARBA00023273"/>
    </source>
</evidence>
<dbReference type="EMBL" id="JAATIS010001721">
    <property type="protein sequence ID" value="KAG2466188.1"/>
    <property type="molecule type" value="Genomic_DNA"/>
</dbReference>
<evidence type="ECO:0000313" key="11">
    <source>
        <dbReference type="Proteomes" id="UP000886611"/>
    </source>
</evidence>
<protein>
    <recommendedName>
        <fullName evidence="6">Cilia- and flagella-associated protein 53</fullName>
    </recommendedName>
</protein>
<keyword evidence="3" id="KW-0969">Cilium</keyword>
<reference evidence="10 11" key="1">
    <citation type="journal article" date="2021" name="Cell">
        <title>Tracing the genetic footprints of vertebrate landing in non-teleost ray-finned fishes.</title>
        <authorList>
            <person name="Bi X."/>
            <person name="Wang K."/>
            <person name="Yang L."/>
            <person name="Pan H."/>
            <person name="Jiang H."/>
            <person name="Wei Q."/>
            <person name="Fang M."/>
            <person name="Yu H."/>
            <person name="Zhu C."/>
            <person name="Cai Y."/>
            <person name="He Y."/>
            <person name="Gan X."/>
            <person name="Zeng H."/>
            <person name="Yu D."/>
            <person name="Zhu Y."/>
            <person name="Jiang H."/>
            <person name="Qiu Q."/>
            <person name="Yang H."/>
            <person name="Zhang Y.E."/>
            <person name="Wang W."/>
            <person name="Zhu M."/>
            <person name="He S."/>
            <person name="Zhang G."/>
        </authorList>
    </citation>
    <scope>NUCLEOTIDE SEQUENCE [LARGE SCALE GENOMIC DNA]</scope>
    <source>
        <strain evidence="10">Bchr_013</strain>
    </source>
</reference>
<evidence type="ECO:0000313" key="10">
    <source>
        <dbReference type="EMBL" id="KAG2466188.1"/>
    </source>
</evidence>
<comment type="caution">
    <text evidence="10">The sequence shown here is derived from an EMBL/GenBank/DDBJ whole genome shotgun (WGS) entry which is preliminary data.</text>
</comment>
<evidence type="ECO:0000256" key="8">
    <source>
        <dbReference type="SAM" id="MobiDB-lite"/>
    </source>
</evidence>
<dbReference type="InterPro" id="IPR043597">
    <property type="entry name" value="TPH_dom"/>
</dbReference>
<feature type="region of interest" description="Disordered" evidence="8">
    <location>
        <begin position="70"/>
        <end position="98"/>
    </location>
</feature>
<sequence length="571" mass="68967">MGSPLGLLCNHRFPQGTLGVGISCSPVGILGSCQGELQSPTLGFCHNYLQIMLMSHLKFSQVSHKRSHLTSLNEPQLGERECERQGLPGEERRRRQEDARKDMLAFVQYQDTWDVKNKWEQLSQKRITHGAVQRRVNEGLHLYHSGIEDRRLRLRNLLEEEEKLFIAEMECKEETTIERQAKMRERAKFLREKREKEREQLVSEKLEQQFREQTEELRTELSRRHTEQVFSERMAQLNLKEQIRQKQKEEEQFFADLWEKDRQAKAEREEQQAQKRAEKMRETLDVLQIQKAATEAQRLEEKRLKEEEARLIDEHRNMLFLEKERGELEKLQQQQKTRNLLDESLRLKMKRLNKEAQEELALDMKILEQLLGEEQDDTEERRRRKIELRNEQQWYRQYLAEQLEEQKREEREMDQLLDAELKKSWAKRDEQWSLEREARNRLMKEVMDTRILQIQEKLDKNKAEQMQLAKDKETLYKALEEQNALEDERKASQRKANKEYQDHLLAQMAHIQNLRETEKMEQWREYEDGQTEEKNFQDKLADILSRPYMKLVHIHPFRRSRISSPKNWLPS</sequence>
<evidence type="ECO:0000256" key="5">
    <source>
        <dbReference type="ARBA" id="ARBA00033747"/>
    </source>
</evidence>
<feature type="coiled-coil region" evidence="7">
    <location>
        <begin position="179"/>
        <end position="324"/>
    </location>
</feature>
<comment type="similarity">
    <text evidence="5">Belongs to the CFAP53 family.</text>
</comment>
<evidence type="ECO:0000256" key="3">
    <source>
        <dbReference type="ARBA" id="ARBA00023069"/>
    </source>
</evidence>
<evidence type="ECO:0000256" key="2">
    <source>
        <dbReference type="ARBA" id="ARBA00023054"/>
    </source>
</evidence>
<name>A0A8X7XCJ6_POLSE</name>
<keyword evidence="11" id="KW-1185">Reference proteome</keyword>
<organism evidence="10 11">
    <name type="scientific">Polypterus senegalus</name>
    <name type="common">Senegal bichir</name>
    <dbReference type="NCBI Taxonomy" id="55291"/>
    <lineage>
        <taxon>Eukaryota</taxon>
        <taxon>Metazoa</taxon>
        <taxon>Chordata</taxon>
        <taxon>Craniata</taxon>
        <taxon>Vertebrata</taxon>
        <taxon>Euteleostomi</taxon>
        <taxon>Actinopterygii</taxon>
        <taxon>Polypteriformes</taxon>
        <taxon>Polypteridae</taxon>
        <taxon>Polypterus</taxon>
    </lineage>
</organism>
<dbReference type="Proteomes" id="UP000886611">
    <property type="component" value="Unassembled WGS sequence"/>
</dbReference>
<feature type="non-terminal residue" evidence="10">
    <location>
        <position position="1"/>
    </location>
</feature>
<keyword evidence="4" id="KW-0966">Cell projection</keyword>
<keyword evidence="2 7" id="KW-0175">Coiled coil</keyword>
<dbReference type="GO" id="GO:0005929">
    <property type="term" value="C:cilium"/>
    <property type="evidence" value="ECO:0007669"/>
    <property type="project" value="UniProtKB-SubCell"/>
</dbReference>